<organism evidence="2 3">
    <name type="scientific">Effrenium voratum</name>
    <dbReference type="NCBI Taxonomy" id="2562239"/>
    <lineage>
        <taxon>Eukaryota</taxon>
        <taxon>Sar</taxon>
        <taxon>Alveolata</taxon>
        <taxon>Dinophyceae</taxon>
        <taxon>Suessiales</taxon>
        <taxon>Symbiodiniaceae</taxon>
        <taxon>Effrenium</taxon>
    </lineage>
</organism>
<dbReference type="SUPFAM" id="SSF54928">
    <property type="entry name" value="RNA-binding domain, RBD"/>
    <property type="match status" value="1"/>
</dbReference>
<feature type="compositionally biased region" description="Polar residues" evidence="1">
    <location>
        <begin position="233"/>
        <end position="249"/>
    </location>
</feature>
<evidence type="ECO:0000256" key="1">
    <source>
        <dbReference type="SAM" id="MobiDB-lite"/>
    </source>
</evidence>
<dbReference type="AlphaFoldDB" id="A0AA36HTV1"/>
<protein>
    <recommendedName>
        <fullName evidence="4">RRM domain-containing protein</fullName>
    </recommendedName>
</protein>
<feature type="region of interest" description="Disordered" evidence="1">
    <location>
        <begin position="195"/>
        <end position="254"/>
    </location>
</feature>
<evidence type="ECO:0000313" key="2">
    <source>
        <dbReference type="EMBL" id="CAJ1375244.1"/>
    </source>
</evidence>
<keyword evidence="3" id="KW-1185">Reference proteome</keyword>
<comment type="caution">
    <text evidence="2">The sequence shown here is derived from an EMBL/GenBank/DDBJ whole genome shotgun (WGS) entry which is preliminary data.</text>
</comment>
<name>A0AA36HTV1_9DINO</name>
<sequence length="361" mass="40090">MAAYLTGMTGMTGAGLGLTLAPPPGLEPIVCEPRPEELMAKALTDLYGRMPQQDVARLTEILTGLGSGRKLSQSDHLMLAQVIRKLEDGVATTVGVPQATEGTGSCRLLRHKVIERRLGQGFCLFLIFAGQMLVLDRYLGANGPDGVLDTPLLEVTKLKPESLCSTPSVQRAHRKSFQKKMHQARQTFRREFGRFSDTRSQGPQAEVRAGAVRESPRNKMPASEPQALPSSKFWPSSMSGSETSDTTLASHWEPQEPTVMDLALQTRYASSWREDCGLHPSSSFWNSVTKMMIRNIPARCQQEEVHRLIQEVTPNFRLQMPSRSWSSKCKGYAFVEVDRSSLRRHFLDLTARQIRGTTSGC</sequence>
<proteinExistence type="predicted"/>
<dbReference type="EMBL" id="CAUJNA010000310">
    <property type="protein sequence ID" value="CAJ1375244.1"/>
    <property type="molecule type" value="Genomic_DNA"/>
</dbReference>
<gene>
    <name evidence="2" type="ORF">EVOR1521_LOCUS4565</name>
</gene>
<dbReference type="GO" id="GO:0003676">
    <property type="term" value="F:nucleic acid binding"/>
    <property type="evidence" value="ECO:0007669"/>
    <property type="project" value="InterPro"/>
</dbReference>
<dbReference type="InterPro" id="IPR035979">
    <property type="entry name" value="RBD_domain_sf"/>
</dbReference>
<evidence type="ECO:0000313" key="3">
    <source>
        <dbReference type="Proteomes" id="UP001178507"/>
    </source>
</evidence>
<reference evidence="2" key="1">
    <citation type="submission" date="2023-08" db="EMBL/GenBank/DDBJ databases">
        <authorList>
            <person name="Chen Y."/>
            <person name="Shah S."/>
            <person name="Dougan E. K."/>
            <person name="Thang M."/>
            <person name="Chan C."/>
        </authorList>
    </citation>
    <scope>NUCLEOTIDE SEQUENCE</scope>
</reference>
<accession>A0AA36HTV1</accession>
<dbReference type="Proteomes" id="UP001178507">
    <property type="component" value="Unassembled WGS sequence"/>
</dbReference>
<evidence type="ECO:0008006" key="4">
    <source>
        <dbReference type="Google" id="ProtNLM"/>
    </source>
</evidence>